<feature type="transmembrane region" description="Helical" evidence="1">
    <location>
        <begin position="84"/>
        <end position="103"/>
    </location>
</feature>
<keyword evidence="1" id="KW-0472">Membrane</keyword>
<reference evidence="2 3" key="1">
    <citation type="journal article" date="1998" name="Science">
        <title>Genome sequence of the nematode C. elegans: a platform for investigating biology.</title>
        <authorList>
            <consortium name="The C. elegans sequencing consortium"/>
            <person name="Sulson J.E."/>
            <person name="Waterston R."/>
        </authorList>
    </citation>
    <scope>NUCLEOTIDE SEQUENCE [LARGE SCALE GENOMIC DNA]</scope>
    <source>
        <strain evidence="2 3">Bristol N2</strain>
    </source>
</reference>
<feature type="transmembrane region" description="Helical" evidence="1">
    <location>
        <begin position="165"/>
        <end position="188"/>
    </location>
</feature>
<keyword evidence="3" id="KW-1185">Reference proteome</keyword>
<dbReference type="UCSC" id="B0238.8">
    <property type="organism name" value="c. elegans"/>
</dbReference>
<dbReference type="PaxDb" id="6239-B0238.8.1"/>
<keyword evidence="1" id="KW-1133">Transmembrane helix</keyword>
<dbReference type="WormBase" id="B0238.8">
    <property type="protein sequence ID" value="CE37949"/>
    <property type="gene ID" value="WBGene00015072"/>
    <property type="gene designation" value="srt-69"/>
</dbReference>
<dbReference type="SUPFAM" id="SSF81321">
    <property type="entry name" value="Family A G protein-coupled receptor-like"/>
    <property type="match status" value="1"/>
</dbReference>
<dbReference type="PIR" id="A89045">
    <property type="entry name" value="A89045"/>
</dbReference>
<name>O16489_CAEEL</name>
<feature type="transmembrane region" description="Helical" evidence="1">
    <location>
        <begin position="115"/>
        <end position="137"/>
    </location>
</feature>
<feature type="transmembrane region" description="Helical" evidence="1">
    <location>
        <begin position="43"/>
        <end position="64"/>
    </location>
</feature>
<dbReference type="HOGENOM" id="CLU_050113_0_0_1"/>
<dbReference type="InParanoid" id="O16489"/>
<dbReference type="CTD" id="181872"/>
<evidence type="ECO:0000256" key="1">
    <source>
        <dbReference type="SAM" id="Phobius"/>
    </source>
</evidence>
<dbReference type="PANTHER" id="PTHR23021:SF33">
    <property type="entry name" value="SERPENTINE RECEPTOR, CLASS T"/>
    <property type="match status" value="1"/>
</dbReference>
<evidence type="ECO:0000313" key="3">
    <source>
        <dbReference type="Proteomes" id="UP000001940"/>
    </source>
</evidence>
<dbReference type="PhylomeDB" id="O16489"/>
<dbReference type="SMR" id="O16489"/>
<dbReference type="KEGG" id="cel:CELE_B0238.8"/>
<dbReference type="PANTHER" id="PTHR23021">
    <property type="entry name" value="SERPENTINE RECEPTOR, CLASS T"/>
    <property type="match status" value="1"/>
</dbReference>
<dbReference type="EMBL" id="BX284605">
    <property type="protein sequence ID" value="CCD61489.1"/>
    <property type="molecule type" value="Genomic_DNA"/>
</dbReference>
<keyword evidence="1" id="KW-0812">Transmembrane</keyword>
<evidence type="ECO:0000313" key="2">
    <source>
        <dbReference type="EMBL" id="CCD61489.1"/>
    </source>
</evidence>
<evidence type="ECO:0000313" key="4">
    <source>
        <dbReference type="WormBase" id="B0238.8"/>
    </source>
</evidence>
<sequence>MLQYGIIFLALSAPTIPIFIVIMKAVLNKDKQSANVTYKLMNLINFLQLVQASGHFLTAPILIFPNLLSRFDFVIRTIGCIMNSFWVADLPVMTLLAVCRILIFSNIINAKKFPFPIKIVLFSLMSWIFFVIVSGSITQNMKFSPPWWGYDYEMPYAEVFDSIEIYLSFPCLAISYLAYLIIIFLIYCKNIKSTAKSRKIEISILLQYTFVTTYITFMVIIWHPTLFSLLSFIDMSNKRNQAILNGLWIIHCYVNPTMLLIFNRSIREDVGNVLDNQMKCGNKVKAGIVSRFIQT</sequence>
<dbReference type="OrthoDB" id="5833348at2759"/>
<feature type="transmembrane region" description="Helical" evidence="1">
    <location>
        <begin position="242"/>
        <end position="262"/>
    </location>
</feature>
<dbReference type="FunCoup" id="O16489">
    <property type="interactions" value="2"/>
</dbReference>
<dbReference type="GeneID" id="181872"/>
<dbReference type="RefSeq" id="NP_504408.3">
    <property type="nucleotide sequence ID" value="NM_072007.5"/>
</dbReference>
<accession>O16489</accession>
<gene>
    <name evidence="2 4" type="primary">srt-69</name>
    <name evidence="4" type="ORF">B0238.8</name>
    <name evidence="2" type="ORF">CELE_B0238.8</name>
</gene>
<proteinExistence type="predicted"/>
<dbReference type="eggNOG" id="ENOG502TH7Y">
    <property type="taxonomic scope" value="Eukaryota"/>
</dbReference>
<feature type="transmembrane region" description="Helical" evidence="1">
    <location>
        <begin position="200"/>
        <end position="222"/>
    </location>
</feature>
<dbReference type="OMA" id="FMVIIWH"/>
<dbReference type="AlphaFoldDB" id="O16489"/>
<keyword evidence="2" id="KW-0675">Receptor</keyword>
<dbReference type="InterPro" id="IPR019425">
    <property type="entry name" value="7TM_GPCR_serpentine_rcpt_Srt"/>
</dbReference>
<dbReference type="Proteomes" id="UP000001940">
    <property type="component" value="Chromosome V"/>
</dbReference>
<feature type="transmembrane region" description="Helical" evidence="1">
    <location>
        <begin position="6"/>
        <end position="27"/>
    </location>
</feature>
<protein>
    <submittedName>
        <fullName evidence="2">Serpentine Receptor, class T</fullName>
    </submittedName>
</protein>
<organism evidence="2 3">
    <name type="scientific">Caenorhabditis elegans</name>
    <dbReference type="NCBI Taxonomy" id="6239"/>
    <lineage>
        <taxon>Eukaryota</taxon>
        <taxon>Metazoa</taxon>
        <taxon>Ecdysozoa</taxon>
        <taxon>Nematoda</taxon>
        <taxon>Chromadorea</taxon>
        <taxon>Rhabditida</taxon>
        <taxon>Rhabditina</taxon>
        <taxon>Rhabditomorpha</taxon>
        <taxon>Rhabditoidea</taxon>
        <taxon>Rhabditidae</taxon>
        <taxon>Peloderinae</taxon>
        <taxon>Caenorhabditis</taxon>
    </lineage>
</organism>
<dbReference type="AGR" id="WB:WBGene00015072"/>